<keyword evidence="2" id="KW-1185">Reference proteome</keyword>
<protein>
    <submittedName>
        <fullName evidence="1">Uncharacterized protein</fullName>
    </submittedName>
</protein>
<organism evidence="1 2">
    <name type="scientific">Aquimarina hainanensis</name>
    <dbReference type="NCBI Taxonomy" id="1578017"/>
    <lineage>
        <taxon>Bacteria</taxon>
        <taxon>Pseudomonadati</taxon>
        <taxon>Bacteroidota</taxon>
        <taxon>Flavobacteriia</taxon>
        <taxon>Flavobacteriales</taxon>
        <taxon>Flavobacteriaceae</taxon>
        <taxon>Aquimarina</taxon>
    </lineage>
</organism>
<evidence type="ECO:0000313" key="1">
    <source>
        <dbReference type="EMBL" id="MFD2592044.1"/>
    </source>
</evidence>
<name>A0ABW5NCW1_9FLAO</name>
<proteinExistence type="predicted"/>
<accession>A0ABW5NCW1</accession>
<gene>
    <name evidence="1" type="ORF">ACFSTE_14490</name>
</gene>
<dbReference type="Proteomes" id="UP001597459">
    <property type="component" value="Unassembled WGS sequence"/>
</dbReference>
<comment type="caution">
    <text evidence="1">The sequence shown here is derived from an EMBL/GenBank/DDBJ whole genome shotgun (WGS) entry which is preliminary data.</text>
</comment>
<dbReference type="EMBL" id="JBHULX010000030">
    <property type="protein sequence ID" value="MFD2592044.1"/>
    <property type="molecule type" value="Genomic_DNA"/>
</dbReference>
<reference evidence="2" key="1">
    <citation type="journal article" date="2019" name="Int. J. Syst. Evol. Microbiol.">
        <title>The Global Catalogue of Microorganisms (GCM) 10K type strain sequencing project: providing services to taxonomists for standard genome sequencing and annotation.</title>
        <authorList>
            <consortium name="The Broad Institute Genomics Platform"/>
            <consortium name="The Broad Institute Genome Sequencing Center for Infectious Disease"/>
            <person name="Wu L."/>
            <person name="Ma J."/>
        </authorList>
    </citation>
    <scope>NUCLEOTIDE SEQUENCE [LARGE SCALE GENOMIC DNA]</scope>
    <source>
        <strain evidence="2">KCTC 42423</strain>
    </source>
</reference>
<evidence type="ECO:0000313" key="2">
    <source>
        <dbReference type="Proteomes" id="UP001597459"/>
    </source>
</evidence>
<dbReference type="PROSITE" id="PS51257">
    <property type="entry name" value="PROKAR_LIPOPROTEIN"/>
    <property type="match status" value="1"/>
</dbReference>
<dbReference type="RefSeq" id="WP_176027108.1">
    <property type="nucleotide sequence ID" value="NZ_JBHSJV010000001.1"/>
</dbReference>
<sequence>MKLVNNSIKEIILILVMLFFIGCVTEDSHIDISEESTYENGYDEIPDKRGRVKYFFNSHGLYLYKYKPVYDDLGRVIEIHYGDRYTLDHKLKKMYSFVYHSEESKKMKIKKIGRFNTHGKLTDYIDPDYSKIVEPLSETEVLFPDKINFFTQLEGGEALILCAGMESSFELAGHGGGSSTLVSLDQVKYVNVAMFDASRDYKGGYAYGITKEFNDDGLPVIFYRGIVRDAQFIIEYYD</sequence>